<dbReference type="EMBL" id="KQ483753">
    <property type="protein sequence ID" value="KYP41786.1"/>
    <property type="molecule type" value="Genomic_DNA"/>
</dbReference>
<sequence>MLLGRCSSIWQESKSKTFNPLRYSIDCGSSFMAVPWRRSSSRCAILSTISGNFLTFEQPVRIRVCRDFNLKQLGRVLRLEHSKKFKVASLSRDPTDSCTLVNLLQCSRQRLSRFGIIEKSGISVRYSQQVKDTSFKSLNI</sequence>
<evidence type="ECO:0000313" key="2">
    <source>
        <dbReference type="EMBL" id="KYP41786.1"/>
    </source>
</evidence>
<evidence type="ECO:0000313" key="3">
    <source>
        <dbReference type="Proteomes" id="UP000075243"/>
    </source>
</evidence>
<proteinExistence type="predicted"/>
<accession>A0A151QNE7</accession>
<dbReference type="AlphaFoldDB" id="A0A151QNE7"/>
<dbReference type="Proteomes" id="UP000075243">
    <property type="component" value="Unassembled WGS sequence"/>
</dbReference>
<dbReference type="Gramene" id="C.cajan_44021.t">
    <property type="protein sequence ID" value="C.cajan_44021.t.cds1"/>
    <property type="gene ID" value="C.cajan_44021"/>
</dbReference>
<evidence type="ECO:0000313" key="1">
    <source>
        <dbReference type="EMBL" id="KYP31828.1"/>
    </source>
</evidence>
<keyword evidence="3" id="KW-1185">Reference proteome</keyword>
<gene>
    <name evidence="2" type="ORF">KK1_036842</name>
    <name evidence="1" type="ORF">KK1_047665</name>
</gene>
<dbReference type="OMA" id="QCDCKAY"/>
<dbReference type="EMBL" id="KQ485638">
    <property type="protein sequence ID" value="KYP31828.1"/>
    <property type="molecule type" value="Genomic_DNA"/>
</dbReference>
<organism evidence="1 3">
    <name type="scientific">Cajanus cajan</name>
    <name type="common">Pigeon pea</name>
    <name type="synonym">Cajanus indicus</name>
    <dbReference type="NCBI Taxonomy" id="3821"/>
    <lineage>
        <taxon>Eukaryota</taxon>
        <taxon>Viridiplantae</taxon>
        <taxon>Streptophyta</taxon>
        <taxon>Embryophyta</taxon>
        <taxon>Tracheophyta</taxon>
        <taxon>Spermatophyta</taxon>
        <taxon>Magnoliopsida</taxon>
        <taxon>eudicotyledons</taxon>
        <taxon>Gunneridae</taxon>
        <taxon>Pentapetalae</taxon>
        <taxon>rosids</taxon>
        <taxon>fabids</taxon>
        <taxon>Fabales</taxon>
        <taxon>Fabaceae</taxon>
        <taxon>Papilionoideae</taxon>
        <taxon>50 kb inversion clade</taxon>
        <taxon>NPAAA clade</taxon>
        <taxon>indigoferoid/millettioid clade</taxon>
        <taxon>Phaseoleae</taxon>
        <taxon>Cajanus</taxon>
    </lineage>
</organism>
<reference evidence="1 3" key="1">
    <citation type="journal article" date="2012" name="Nat. Biotechnol.">
        <title>Draft genome sequence of pigeonpea (Cajanus cajan), an orphan legume crop of resource-poor farmers.</title>
        <authorList>
            <person name="Varshney R.K."/>
            <person name="Chen W."/>
            <person name="Li Y."/>
            <person name="Bharti A.K."/>
            <person name="Saxena R.K."/>
            <person name="Schlueter J.A."/>
            <person name="Donoghue M.T."/>
            <person name="Azam S."/>
            <person name="Fan G."/>
            <person name="Whaley A.M."/>
            <person name="Farmer A.D."/>
            <person name="Sheridan J."/>
            <person name="Iwata A."/>
            <person name="Tuteja R."/>
            <person name="Penmetsa R.V."/>
            <person name="Wu W."/>
            <person name="Upadhyaya H.D."/>
            <person name="Yang S.P."/>
            <person name="Shah T."/>
            <person name="Saxena K.B."/>
            <person name="Michael T."/>
            <person name="McCombie W.R."/>
            <person name="Yang B."/>
            <person name="Zhang G."/>
            <person name="Yang H."/>
            <person name="Wang J."/>
            <person name="Spillane C."/>
            <person name="Cook D.R."/>
            <person name="May G.D."/>
            <person name="Xu X."/>
            <person name="Jackson S.A."/>
        </authorList>
    </citation>
    <scope>NUCLEOTIDE SEQUENCE [LARGE SCALE GENOMIC DNA]</scope>
    <source>
        <strain evidence="3">cv. Asha</strain>
    </source>
</reference>
<name>A0A151QNE7_CAJCA</name>
<protein>
    <submittedName>
        <fullName evidence="1">Uncharacterized protein</fullName>
    </submittedName>
</protein>
<dbReference type="Gramene" id="C.cajan_38127.t">
    <property type="protein sequence ID" value="C.cajan_38127.t.cds1"/>
    <property type="gene ID" value="C.cajan_38127"/>
</dbReference>